<proteinExistence type="predicted"/>
<gene>
    <name evidence="1" type="ORF">METZ01_LOCUS330192</name>
</gene>
<dbReference type="AlphaFoldDB" id="A0A382PXJ2"/>
<reference evidence="1" key="1">
    <citation type="submission" date="2018-05" db="EMBL/GenBank/DDBJ databases">
        <authorList>
            <person name="Lanie J.A."/>
            <person name="Ng W.-L."/>
            <person name="Kazmierczak K.M."/>
            <person name="Andrzejewski T.M."/>
            <person name="Davidsen T.M."/>
            <person name="Wayne K.J."/>
            <person name="Tettelin H."/>
            <person name="Glass J.I."/>
            <person name="Rusch D."/>
            <person name="Podicherti R."/>
            <person name="Tsui H.-C.T."/>
            <person name="Winkler M.E."/>
        </authorList>
    </citation>
    <scope>NUCLEOTIDE SEQUENCE</scope>
</reference>
<protein>
    <submittedName>
        <fullName evidence="1">Uncharacterized protein</fullName>
    </submittedName>
</protein>
<sequence length="36" mass="3807">MKQTLTTILTATTLVLSQGDIYPTENNYGGGIGFST</sequence>
<evidence type="ECO:0000313" key="1">
    <source>
        <dbReference type="EMBL" id="SVC77338.1"/>
    </source>
</evidence>
<feature type="non-terminal residue" evidence="1">
    <location>
        <position position="36"/>
    </location>
</feature>
<name>A0A382PXJ2_9ZZZZ</name>
<dbReference type="EMBL" id="UINC01110074">
    <property type="protein sequence ID" value="SVC77338.1"/>
    <property type="molecule type" value="Genomic_DNA"/>
</dbReference>
<accession>A0A382PXJ2</accession>
<organism evidence="1">
    <name type="scientific">marine metagenome</name>
    <dbReference type="NCBI Taxonomy" id="408172"/>
    <lineage>
        <taxon>unclassified sequences</taxon>
        <taxon>metagenomes</taxon>
        <taxon>ecological metagenomes</taxon>
    </lineage>
</organism>